<dbReference type="InParanoid" id="F4S3I3"/>
<dbReference type="RefSeq" id="XP_007415906.1">
    <property type="nucleotide sequence ID" value="XM_007415844.1"/>
</dbReference>
<reference evidence="3" key="1">
    <citation type="journal article" date="2011" name="Proc. Natl. Acad. Sci. U.S.A.">
        <title>Obligate biotrophy features unraveled by the genomic analysis of rust fungi.</title>
        <authorList>
            <person name="Duplessis S."/>
            <person name="Cuomo C.A."/>
            <person name="Lin Y.-C."/>
            <person name="Aerts A."/>
            <person name="Tisserant E."/>
            <person name="Veneault-Fourrey C."/>
            <person name="Joly D.L."/>
            <person name="Hacquard S."/>
            <person name="Amselem J."/>
            <person name="Cantarel B.L."/>
            <person name="Chiu R."/>
            <person name="Coutinho P.M."/>
            <person name="Feau N."/>
            <person name="Field M."/>
            <person name="Frey P."/>
            <person name="Gelhaye E."/>
            <person name="Goldberg J."/>
            <person name="Grabherr M.G."/>
            <person name="Kodira C.D."/>
            <person name="Kohler A."/>
            <person name="Kuees U."/>
            <person name="Lindquist E.A."/>
            <person name="Lucas S.M."/>
            <person name="Mago R."/>
            <person name="Mauceli E."/>
            <person name="Morin E."/>
            <person name="Murat C."/>
            <person name="Pangilinan J.L."/>
            <person name="Park R."/>
            <person name="Pearson M."/>
            <person name="Quesneville H."/>
            <person name="Rouhier N."/>
            <person name="Sakthikumar S."/>
            <person name="Salamov A.A."/>
            <person name="Schmutz J."/>
            <person name="Selles B."/>
            <person name="Shapiro H."/>
            <person name="Tanguay P."/>
            <person name="Tuskan G.A."/>
            <person name="Henrissat B."/>
            <person name="Van de Peer Y."/>
            <person name="Rouze P."/>
            <person name="Ellis J.G."/>
            <person name="Dodds P.N."/>
            <person name="Schein J.E."/>
            <person name="Zhong S."/>
            <person name="Hamelin R.C."/>
            <person name="Grigoriev I.V."/>
            <person name="Szabo L.J."/>
            <person name="Martin F."/>
        </authorList>
    </citation>
    <scope>NUCLEOTIDE SEQUENCE [LARGE SCALE GENOMIC DNA]</scope>
    <source>
        <strain evidence="3">98AG31 / pathotype 3-4-7</strain>
    </source>
</reference>
<accession>F4S3I3</accession>
<gene>
    <name evidence="2" type="ORF">MELLADRAFT_111539</name>
</gene>
<dbReference type="KEGG" id="mlr:MELLADRAFT_111539"/>
<keyword evidence="3" id="KW-1185">Reference proteome</keyword>
<evidence type="ECO:0000313" key="3">
    <source>
        <dbReference type="Proteomes" id="UP000001072"/>
    </source>
</evidence>
<feature type="compositionally biased region" description="Polar residues" evidence="1">
    <location>
        <begin position="106"/>
        <end position="119"/>
    </location>
</feature>
<dbReference type="EMBL" id="GL883143">
    <property type="protein sequence ID" value="EGG00832.1"/>
    <property type="molecule type" value="Genomic_DNA"/>
</dbReference>
<evidence type="ECO:0000313" key="2">
    <source>
        <dbReference type="EMBL" id="EGG00832.1"/>
    </source>
</evidence>
<organism evidence="3">
    <name type="scientific">Melampsora larici-populina (strain 98AG31 / pathotype 3-4-7)</name>
    <name type="common">Poplar leaf rust fungus</name>
    <dbReference type="NCBI Taxonomy" id="747676"/>
    <lineage>
        <taxon>Eukaryota</taxon>
        <taxon>Fungi</taxon>
        <taxon>Dikarya</taxon>
        <taxon>Basidiomycota</taxon>
        <taxon>Pucciniomycotina</taxon>
        <taxon>Pucciniomycetes</taxon>
        <taxon>Pucciniales</taxon>
        <taxon>Melampsoraceae</taxon>
        <taxon>Melampsora</taxon>
    </lineage>
</organism>
<dbReference type="AlphaFoldDB" id="F4S3I3"/>
<dbReference type="HOGENOM" id="CLU_1409073_0_0_1"/>
<sequence>MYAFQCHLKVASRLVGQVPQPNQDKSYKIIVCALHPSDFKEPDHCQITHECVRCANLGYNCCGLLAGGPVSGQLGPGEEVAGITKSELLLAFSVWGIKGIKELTGLSDSSGTLDESTGASEDPDESTDSSEDPDGSTDLSGFVLLIPEQTQTHLDSSGYTDESGSHPTHMYITHKDKLRNNRKPLKEIKEQYK</sequence>
<protein>
    <submittedName>
        <fullName evidence="2">Uncharacterized protein</fullName>
    </submittedName>
</protein>
<name>F4S3I3_MELLP</name>
<evidence type="ECO:0000256" key="1">
    <source>
        <dbReference type="SAM" id="MobiDB-lite"/>
    </source>
</evidence>
<dbReference type="GeneID" id="18924415"/>
<feature type="compositionally biased region" description="Basic and acidic residues" evidence="1">
    <location>
        <begin position="173"/>
        <end position="193"/>
    </location>
</feature>
<proteinExistence type="predicted"/>
<feature type="compositionally biased region" description="Polar residues" evidence="1">
    <location>
        <begin position="148"/>
        <end position="166"/>
    </location>
</feature>
<feature type="region of interest" description="Disordered" evidence="1">
    <location>
        <begin position="106"/>
        <end position="193"/>
    </location>
</feature>
<dbReference type="Proteomes" id="UP000001072">
    <property type="component" value="Unassembled WGS sequence"/>
</dbReference>
<feature type="compositionally biased region" description="Acidic residues" evidence="1">
    <location>
        <begin position="121"/>
        <end position="135"/>
    </location>
</feature>
<dbReference type="VEuPathDB" id="FungiDB:MELLADRAFT_111539"/>